<dbReference type="EMBL" id="MU276069">
    <property type="protein sequence ID" value="KAI0042384.1"/>
    <property type="molecule type" value="Genomic_DNA"/>
</dbReference>
<reference evidence="1" key="1">
    <citation type="submission" date="2021-02" db="EMBL/GenBank/DDBJ databases">
        <authorList>
            <consortium name="DOE Joint Genome Institute"/>
            <person name="Ahrendt S."/>
            <person name="Looney B.P."/>
            <person name="Miyauchi S."/>
            <person name="Morin E."/>
            <person name="Drula E."/>
            <person name="Courty P.E."/>
            <person name="Chicoki N."/>
            <person name="Fauchery L."/>
            <person name="Kohler A."/>
            <person name="Kuo A."/>
            <person name="Labutti K."/>
            <person name="Pangilinan J."/>
            <person name="Lipzen A."/>
            <person name="Riley R."/>
            <person name="Andreopoulos W."/>
            <person name="He G."/>
            <person name="Johnson J."/>
            <person name="Barry K.W."/>
            <person name="Grigoriev I.V."/>
            <person name="Nagy L."/>
            <person name="Hibbett D."/>
            <person name="Henrissat B."/>
            <person name="Matheny P.B."/>
            <person name="Labbe J."/>
            <person name="Martin F."/>
        </authorList>
    </citation>
    <scope>NUCLEOTIDE SEQUENCE</scope>
    <source>
        <strain evidence="1">FP105234-sp</strain>
    </source>
</reference>
<evidence type="ECO:0000313" key="1">
    <source>
        <dbReference type="EMBL" id="KAI0042384.1"/>
    </source>
</evidence>
<proteinExistence type="predicted"/>
<gene>
    <name evidence="1" type="ORF">FA95DRAFT_584367</name>
</gene>
<organism evidence="1 2">
    <name type="scientific">Auriscalpium vulgare</name>
    <dbReference type="NCBI Taxonomy" id="40419"/>
    <lineage>
        <taxon>Eukaryota</taxon>
        <taxon>Fungi</taxon>
        <taxon>Dikarya</taxon>
        <taxon>Basidiomycota</taxon>
        <taxon>Agaricomycotina</taxon>
        <taxon>Agaricomycetes</taxon>
        <taxon>Russulales</taxon>
        <taxon>Auriscalpiaceae</taxon>
        <taxon>Auriscalpium</taxon>
    </lineage>
</organism>
<reference evidence="1" key="2">
    <citation type="journal article" date="2022" name="New Phytol.">
        <title>Evolutionary transition to the ectomycorrhizal habit in the genomes of a hyperdiverse lineage of mushroom-forming fungi.</title>
        <authorList>
            <person name="Looney B."/>
            <person name="Miyauchi S."/>
            <person name="Morin E."/>
            <person name="Drula E."/>
            <person name="Courty P.E."/>
            <person name="Kohler A."/>
            <person name="Kuo A."/>
            <person name="LaButti K."/>
            <person name="Pangilinan J."/>
            <person name="Lipzen A."/>
            <person name="Riley R."/>
            <person name="Andreopoulos W."/>
            <person name="He G."/>
            <person name="Johnson J."/>
            <person name="Nolan M."/>
            <person name="Tritt A."/>
            <person name="Barry K.W."/>
            <person name="Grigoriev I.V."/>
            <person name="Nagy L.G."/>
            <person name="Hibbett D."/>
            <person name="Henrissat B."/>
            <person name="Matheny P.B."/>
            <person name="Labbe J."/>
            <person name="Martin F.M."/>
        </authorList>
    </citation>
    <scope>NUCLEOTIDE SEQUENCE</scope>
    <source>
        <strain evidence="1">FP105234-sp</strain>
    </source>
</reference>
<accession>A0ACB8RDV8</accession>
<dbReference type="Proteomes" id="UP000814033">
    <property type="component" value="Unassembled WGS sequence"/>
</dbReference>
<name>A0ACB8RDV8_9AGAM</name>
<keyword evidence="2" id="KW-1185">Reference proteome</keyword>
<protein>
    <submittedName>
        <fullName evidence="1">Uncharacterized protein</fullName>
    </submittedName>
</protein>
<sequence length="128" mass="14151">MAPSLRRIVARELQRIWNRPDDESVTPIITARHALQHVNLRVEDSALLLALTVAIQLREVGQDFGEYAGLTATDDDVRILTSQRKRYADLAVFSLTWIISVLAGVVGYHFYLVLQSGGLGGECRAFGG</sequence>
<comment type="caution">
    <text evidence="1">The sequence shown here is derived from an EMBL/GenBank/DDBJ whole genome shotgun (WGS) entry which is preliminary data.</text>
</comment>
<evidence type="ECO:0000313" key="2">
    <source>
        <dbReference type="Proteomes" id="UP000814033"/>
    </source>
</evidence>